<sequence>MQEFKKDDRIFGHSTPGSPTGFAVNVSAGFNPSALGTETDGSVTGPAHRAGLCGFKAATGAVPMDEVSSLTKFDTIGVMAKSPLDIANALNAIVQLSMGLNADKLKTSDFLNLSVGSFQASP</sequence>
<dbReference type="InterPro" id="IPR023631">
    <property type="entry name" value="Amidase_dom"/>
</dbReference>
<dbReference type="GO" id="GO:0050567">
    <property type="term" value="F:glutaminyl-tRNA synthase (glutamine-hydrolyzing) activity"/>
    <property type="evidence" value="ECO:0007669"/>
    <property type="project" value="TreeGrafter"/>
</dbReference>
<evidence type="ECO:0000313" key="3">
    <source>
        <dbReference type="Proteomes" id="UP000240883"/>
    </source>
</evidence>
<dbReference type="Pfam" id="PF01425">
    <property type="entry name" value="Amidase"/>
    <property type="match status" value="1"/>
</dbReference>
<organism evidence="2 3">
    <name type="scientific">Corynespora cassiicola Philippines</name>
    <dbReference type="NCBI Taxonomy" id="1448308"/>
    <lineage>
        <taxon>Eukaryota</taxon>
        <taxon>Fungi</taxon>
        <taxon>Dikarya</taxon>
        <taxon>Ascomycota</taxon>
        <taxon>Pezizomycotina</taxon>
        <taxon>Dothideomycetes</taxon>
        <taxon>Pleosporomycetidae</taxon>
        <taxon>Pleosporales</taxon>
        <taxon>Corynesporascaceae</taxon>
        <taxon>Corynespora</taxon>
    </lineage>
</organism>
<dbReference type="PANTHER" id="PTHR11895:SF73">
    <property type="entry name" value="AMIDASE FAMILY PROTEIN"/>
    <property type="match status" value="1"/>
</dbReference>
<dbReference type="AlphaFoldDB" id="A0A2T2NQC1"/>
<dbReference type="Gene3D" id="3.90.1300.10">
    <property type="entry name" value="Amidase signature (AS) domain"/>
    <property type="match status" value="1"/>
</dbReference>
<name>A0A2T2NQC1_CORCC</name>
<dbReference type="InterPro" id="IPR000120">
    <property type="entry name" value="Amidase"/>
</dbReference>
<dbReference type="EMBL" id="KZ678134">
    <property type="protein sequence ID" value="PSN67603.1"/>
    <property type="molecule type" value="Genomic_DNA"/>
</dbReference>
<evidence type="ECO:0000313" key="2">
    <source>
        <dbReference type="EMBL" id="PSN67603.1"/>
    </source>
</evidence>
<dbReference type="SUPFAM" id="SSF75304">
    <property type="entry name" value="Amidase signature (AS) enzymes"/>
    <property type="match status" value="1"/>
</dbReference>
<evidence type="ECO:0000259" key="1">
    <source>
        <dbReference type="Pfam" id="PF01425"/>
    </source>
</evidence>
<dbReference type="STRING" id="1448308.A0A2T2NQC1"/>
<proteinExistence type="predicted"/>
<dbReference type="Proteomes" id="UP000240883">
    <property type="component" value="Unassembled WGS sequence"/>
</dbReference>
<keyword evidence="3" id="KW-1185">Reference proteome</keyword>
<protein>
    <recommendedName>
        <fullName evidence="1">Amidase domain-containing protein</fullName>
    </recommendedName>
</protein>
<reference evidence="2 3" key="1">
    <citation type="journal article" date="2018" name="Front. Microbiol.">
        <title>Genome-Wide Analysis of Corynespora cassiicola Leaf Fall Disease Putative Effectors.</title>
        <authorList>
            <person name="Lopez D."/>
            <person name="Ribeiro S."/>
            <person name="Label P."/>
            <person name="Fumanal B."/>
            <person name="Venisse J.S."/>
            <person name="Kohler A."/>
            <person name="de Oliveira R.R."/>
            <person name="Labutti K."/>
            <person name="Lipzen A."/>
            <person name="Lail K."/>
            <person name="Bauer D."/>
            <person name="Ohm R.A."/>
            <person name="Barry K.W."/>
            <person name="Spatafora J."/>
            <person name="Grigoriev I.V."/>
            <person name="Martin F.M."/>
            <person name="Pujade-Renaud V."/>
        </authorList>
    </citation>
    <scope>NUCLEOTIDE SEQUENCE [LARGE SCALE GENOMIC DNA]</scope>
    <source>
        <strain evidence="2 3">Philippines</strain>
    </source>
</reference>
<dbReference type="InterPro" id="IPR036928">
    <property type="entry name" value="AS_sf"/>
</dbReference>
<gene>
    <name evidence="2" type="ORF">BS50DRAFT_633314</name>
</gene>
<dbReference type="OrthoDB" id="566138at2759"/>
<feature type="domain" description="Amidase" evidence="1">
    <location>
        <begin position="17"/>
        <end position="98"/>
    </location>
</feature>
<dbReference type="PANTHER" id="PTHR11895">
    <property type="entry name" value="TRANSAMIDASE"/>
    <property type="match status" value="1"/>
</dbReference>
<accession>A0A2T2NQC1</accession>